<dbReference type="Pfam" id="PF00440">
    <property type="entry name" value="TetR_N"/>
    <property type="match status" value="1"/>
</dbReference>
<dbReference type="OrthoDB" id="3210235at2"/>
<comment type="caution">
    <text evidence="4">The sequence shown here is derived from an EMBL/GenBank/DDBJ whole genome shotgun (WGS) entry which is preliminary data.</text>
</comment>
<accession>A0A6P2C9Z3</accession>
<dbReference type="Pfam" id="PF17920">
    <property type="entry name" value="TetR_C_16"/>
    <property type="match status" value="1"/>
</dbReference>
<evidence type="ECO:0000256" key="1">
    <source>
        <dbReference type="ARBA" id="ARBA00023125"/>
    </source>
</evidence>
<dbReference type="Gene3D" id="1.10.357.10">
    <property type="entry name" value="Tetracycline Repressor, domain 2"/>
    <property type="match status" value="1"/>
</dbReference>
<feature type="DNA-binding region" description="H-T-H motif" evidence="2">
    <location>
        <begin position="37"/>
        <end position="56"/>
    </location>
</feature>
<dbReference type="PROSITE" id="PS50977">
    <property type="entry name" value="HTH_TETR_2"/>
    <property type="match status" value="1"/>
</dbReference>
<dbReference type="EMBL" id="RPFW01000001">
    <property type="protein sequence ID" value="TVZ06741.1"/>
    <property type="molecule type" value="Genomic_DNA"/>
</dbReference>
<dbReference type="InterPro" id="IPR041678">
    <property type="entry name" value="TetR_C_16"/>
</dbReference>
<reference evidence="4 5" key="1">
    <citation type="submission" date="2018-11" db="EMBL/GenBank/DDBJ databases">
        <title>Trebonia kvetii gen.nov., sp.nov., a novel acidophilic actinobacterium, and proposal of the new actinobacterial family Treboniaceae fam. nov.</title>
        <authorList>
            <person name="Rapoport D."/>
            <person name="Sagova-Mareckova M."/>
            <person name="Sedlacek I."/>
            <person name="Provaznik J."/>
            <person name="Kralova S."/>
            <person name="Pavlinic D."/>
            <person name="Benes V."/>
            <person name="Kopecky J."/>
        </authorList>
    </citation>
    <scope>NUCLEOTIDE SEQUENCE [LARGE SCALE GENOMIC DNA]</scope>
    <source>
        <strain evidence="4 5">15Tr583</strain>
    </source>
</reference>
<dbReference type="InterPro" id="IPR036271">
    <property type="entry name" value="Tet_transcr_reg_TetR-rel_C_sf"/>
</dbReference>
<keyword evidence="5" id="KW-1185">Reference proteome</keyword>
<dbReference type="SUPFAM" id="SSF46689">
    <property type="entry name" value="Homeodomain-like"/>
    <property type="match status" value="1"/>
</dbReference>
<dbReference type="InterPro" id="IPR001647">
    <property type="entry name" value="HTH_TetR"/>
</dbReference>
<dbReference type="Gene3D" id="1.10.10.60">
    <property type="entry name" value="Homeodomain-like"/>
    <property type="match status" value="1"/>
</dbReference>
<dbReference type="InterPro" id="IPR009057">
    <property type="entry name" value="Homeodomain-like_sf"/>
</dbReference>
<protein>
    <submittedName>
        <fullName evidence="4">TetR/AcrR family transcriptional regulator</fullName>
    </submittedName>
</protein>
<organism evidence="4 5">
    <name type="scientific">Trebonia kvetii</name>
    <dbReference type="NCBI Taxonomy" id="2480626"/>
    <lineage>
        <taxon>Bacteria</taxon>
        <taxon>Bacillati</taxon>
        <taxon>Actinomycetota</taxon>
        <taxon>Actinomycetes</taxon>
        <taxon>Streptosporangiales</taxon>
        <taxon>Treboniaceae</taxon>
        <taxon>Trebonia</taxon>
    </lineage>
</organism>
<keyword evidence="1 2" id="KW-0238">DNA-binding</keyword>
<name>A0A6P2C9Z3_9ACTN</name>
<sequence length="194" mass="20189">MTAPRPNSRAEQRRRTEARILDAATQVFFSAGYDRATIRAVASAAGVDAGLVMHYFGSKQELYRRVIDTAPVPEVSGTPAEAAEQILAGLASRLATPATASLALLRSMLTNPEAASAASAGIARYEAEIAQAIPAGDADLRAAMITAITLGITVSRHLIKSDVLATANPDQIIELLRPALHSLTGSTGNSEPGA</sequence>
<gene>
    <name evidence="4" type="ORF">EAS64_05080</name>
</gene>
<dbReference type="RefSeq" id="WP_145851494.1">
    <property type="nucleotide sequence ID" value="NZ_RPFW01000001.1"/>
</dbReference>
<dbReference type="GO" id="GO:0000976">
    <property type="term" value="F:transcription cis-regulatory region binding"/>
    <property type="evidence" value="ECO:0007669"/>
    <property type="project" value="TreeGrafter"/>
</dbReference>
<evidence type="ECO:0000256" key="2">
    <source>
        <dbReference type="PROSITE-ProRule" id="PRU00335"/>
    </source>
</evidence>
<dbReference type="PANTHER" id="PTHR30055:SF235">
    <property type="entry name" value="TRANSCRIPTIONAL REGULATORY PROTEIN"/>
    <property type="match status" value="1"/>
</dbReference>
<dbReference type="PRINTS" id="PR00455">
    <property type="entry name" value="HTHTETR"/>
</dbReference>
<feature type="domain" description="HTH tetR-type" evidence="3">
    <location>
        <begin position="14"/>
        <end position="74"/>
    </location>
</feature>
<dbReference type="Proteomes" id="UP000460272">
    <property type="component" value="Unassembled WGS sequence"/>
</dbReference>
<evidence type="ECO:0000313" key="4">
    <source>
        <dbReference type="EMBL" id="TVZ06741.1"/>
    </source>
</evidence>
<dbReference type="InterPro" id="IPR050109">
    <property type="entry name" value="HTH-type_TetR-like_transc_reg"/>
</dbReference>
<evidence type="ECO:0000313" key="5">
    <source>
        <dbReference type="Proteomes" id="UP000460272"/>
    </source>
</evidence>
<evidence type="ECO:0000259" key="3">
    <source>
        <dbReference type="PROSITE" id="PS50977"/>
    </source>
</evidence>
<proteinExistence type="predicted"/>
<dbReference type="SUPFAM" id="SSF48498">
    <property type="entry name" value="Tetracyclin repressor-like, C-terminal domain"/>
    <property type="match status" value="1"/>
</dbReference>
<dbReference type="GO" id="GO:0003700">
    <property type="term" value="F:DNA-binding transcription factor activity"/>
    <property type="evidence" value="ECO:0007669"/>
    <property type="project" value="TreeGrafter"/>
</dbReference>
<dbReference type="PANTHER" id="PTHR30055">
    <property type="entry name" value="HTH-TYPE TRANSCRIPTIONAL REGULATOR RUTR"/>
    <property type="match status" value="1"/>
</dbReference>
<dbReference type="AlphaFoldDB" id="A0A6P2C9Z3"/>